<feature type="compositionally biased region" description="Polar residues" evidence="1">
    <location>
        <begin position="107"/>
        <end position="119"/>
    </location>
</feature>
<gene>
    <name evidence="2" type="ORF">BRAFLDRAFT_97266</name>
</gene>
<accession>C3XT30</accession>
<protein>
    <submittedName>
        <fullName evidence="2">Uncharacterized protein</fullName>
    </submittedName>
</protein>
<evidence type="ECO:0000313" key="2">
    <source>
        <dbReference type="EMBL" id="EEN68763.1"/>
    </source>
</evidence>
<name>C3XT30_BRAFL</name>
<dbReference type="InParanoid" id="C3XT30"/>
<feature type="region of interest" description="Disordered" evidence="1">
    <location>
        <begin position="101"/>
        <end position="120"/>
    </location>
</feature>
<dbReference type="AlphaFoldDB" id="C3XT30"/>
<reference evidence="2" key="1">
    <citation type="journal article" date="2008" name="Nature">
        <title>The amphioxus genome and the evolution of the chordate karyotype.</title>
        <authorList>
            <consortium name="US DOE Joint Genome Institute (JGI-PGF)"/>
            <person name="Putnam N.H."/>
            <person name="Butts T."/>
            <person name="Ferrier D.E.K."/>
            <person name="Furlong R.F."/>
            <person name="Hellsten U."/>
            <person name="Kawashima T."/>
            <person name="Robinson-Rechavi M."/>
            <person name="Shoguchi E."/>
            <person name="Terry A."/>
            <person name="Yu J.-K."/>
            <person name="Benito-Gutierrez E.L."/>
            <person name="Dubchak I."/>
            <person name="Garcia-Fernandez J."/>
            <person name="Gibson-Brown J.J."/>
            <person name="Grigoriev I.V."/>
            <person name="Horton A.C."/>
            <person name="de Jong P.J."/>
            <person name="Jurka J."/>
            <person name="Kapitonov V.V."/>
            <person name="Kohara Y."/>
            <person name="Kuroki Y."/>
            <person name="Lindquist E."/>
            <person name="Lucas S."/>
            <person name="Osoegawa K."/>
            <person name="Pennacchio L.A."/>
            <person name="Salamov A.A."/>
            <person name="Satou Y."/>
            <person name="Sauka-Spengler T."/>
            <person name="Schmutz J."/>
            <person name="Shin-I T."/>
            <person name="Toyoda A."/>
            <person name="Bronner-Fraser M."/>
            <person name="Fujiyama A."/>
            <person name="Holland L.Z."/>
            <person name="Holland P.W.H."/>
            <person name="Satoh N."/>
            <person name="Rokhsar D.S."/>
        </authorList>
    </citation>
    <scope>NUCLEOTIDE SEQUENCE [LARGE SCALE GENOMIC DNA]</scope>
    <source>
        <strain evidence="2">S238N-H82</strain>
        <tissue evidence="2">Testes</tissue>
    </source>
</reference>
<organism>
    <name type="scientific">Branchiostoma floridae</name>
    <name type="common">Florida lancelet</name>
    <name type="synonym">Amphioxus</name>
    <dbReference type="NCBI Taxonomy" id="7739"/>
    <lineage>
        <taxon>Eukaryota</taxon>
        <taxon>Metazoa</taxon>
        <taxon>Chordata</taxon>
        <taxon>Cephalochordata</taxon>
        <taxon>Leptocardii</taxon>
        <taxon>Amphioxiformes</taxon>
        <taxon>Branchiostomatidae</taxon>
        <taxon>Branchiostoma</taxon>
    </lineage>
</organism>
<dbReference type="EMBL" id="GG666461">
    <property type="protein sequence ID" value="EEN68763.1"/>
    <property type="molecule type" value="Genomic_DNA"/>
</dbReference>
<sequence length="239" mass="27620">MEEMLLNLASGQYPAGVEKLRQQLQWYVKGVYTNKREAASHVLIFMISDDQRSVKLYAIPVRVLPCRVVKDAKMRALKDDLKLTMEDIGMTVVVQHDIPAKPRQRRNTLQTHNKSTPQKQAIPPLQTAYNAYKEFLAKDTNALLLYGCMVEFGSQTAGDVVCKLDLKAVLQERWNPRGLSVRSQDRWYPRGLSVRSQDRWYPRGLSVRSQDRWYPRGLSVRSLYCLQLRNELDKHGLNT</sequence>
<proteinExistence type="predicted"/>
<evidence type="ECO:0000256" key="1">
    <source>
        <dbReference type="SAM" id="MobiDB-lite"/>
    </source>
</evidence>
<dbReference type="eggNOG" id="ENOG502T0QJ">
    <property type="taxonomic scope" value="Eukaryota"/>
</dbReference>